<organism evidence="2 3">
    <name type="scientific">Rugamonas rubra</name>
    <dbReference type="NCBI Taxonomy" id="758825"/>
    <lineage>
        <taxon>Bacteria</taxon>
        <taxon>Pseudomonadati</taxon>
        <taxon>Pseudomonadota</taxon>
        <taxon>Betaproteobacteria</taxon>
        <taxon>Burkholderiales</taxon>
        <taxon>Oxalobacteraceae</taxon>
        <taxon>Telluria group</taxon>
        <taxon>Rugamonas</taxon>
    </lineage>
</organism>
<dbReference type="EMBL" id="FOTW01000008">
    <property type="protein sequence ID" value="SFL81445.1"/>
    <property type="molecule type" value="Genomic_DNA"/>
</dbReference>
<gene>
    <name evidence="2" type="ORF">SAMN02982985_01593</name>
</gene>
<dbReference type="AlphaFoldDB" id="A0A1I4KRR8"/>
<dbReference type="Gene3D" id="2.160.20.120">
    <property type="match status" value="1"/>
</dbReference>
<reference evidence="2 3" key="1">
    <citation type="submission" date="2016-10" db="EMBL/GenBank/DDBJ databases">
        <authorList>
            <person name="de Groot N.N."/>
        </authorList>
    </citation>
    <scope>NUCLEOTIDE SEQUENCE [LARGE SCALE GENOMIC DNA]</scope>
    <source>
        <strain evidence="2 3">ATCC 43154</strain>
    </source>
</reference>
<evidence type="ECO:0000313" key="2">
    <source>
        <dbReference type="EMBL" id="SFL81445.1"/>
    </source>
</evidence>
<evidence type="ECO:0000313" key="3">
    <source>
        <dbReference type="Proteomes" id="UP000199470"/>
    </source>
</evidence>
<dbReference type="InterPro" id="IPR021255">
    <property type="entry name" value="DUF2807"/>
</dbReference>
<feature type="domain" description="Putative auto-transporter adhesin head GIN" evidence="1">
    <location>
        <begin position="45"/>
        <end position="121"/>
    </location>
</feature>
<accession>A0A1I4KRR8</accession>
<name>A0A1I4KRR8_9BURK</name>
<proteinExistence type="predicted"/>
<sequence length="147" mass="15448">MTLSGSSATLSAELSGSGRLDARQLAVARAFARSRGPGNIHLNKISDALEAEMSGSGELQASPECNSVKLTMSGPGQVKLDGRTQTLSAQLRGSGELDGRHLQAEQADVQVRGPGSAQLKLKPRLQTANSVARLVTIDRDGQREGRE</sequence>
<dbReference type="Proteomes" id="UP000199470">
    <property type="component" value="Unassembled WGS sequence"/>
</dbReference>
<keyword evidence="3" id="KW-1185">Reference proteome</keyword>
<evidence type="ECO:0000259" key="1">
    <source>
        <dbReference type="Pfam" id="PF10988"/>
    </source>
</evidence>
<protein>
    <submittedName>
        <fullName evidence="2">Putative auto-transporter adhesin, head GIN domain</fullName>
    </submittedName>
</protein>
<dbReference type="STRING" id="758825.SAMN02982985_01593"/>
<dbReference type="Pfam" id="PF10988">
    <property type="entry name" value="DUF2807"/>
    <property type="match status" value="1"/>
</dbReference>